<gene>
    <name evidence="2" type="ORF">WUBG_00269</name>
</gene>
<dbReference type="AlphaFoldDB" id="J9F1Q1"/>
<evidence type="ECO:0000256" key="1">
    <source>
        <dbReference type="SAM" id="MobiDB-lite"/>
    </source>
</evidence>
<dbReference type="EMBL" id="ADBV01000038">
    <property type="protein sequence ID" value="EJW88821.1"/>
    <property type="molecule type" value="Genomic_DNA"/>
</dbReference>
<reference evidence="3" key="1">
    <citation type="submission" date="2012-08" db="EMBL/GenBank/DDBJ databases">
        <title>The Genome Sequence of Wuchereria bancrofti.</title>
        <authorList>
            <person name="Nutman T.B."/>
            <person name="Fink D.L."/>
            <person name="Russ C."/>
            <person name="Young S."/>
            <person name="Zeng Q."/>
            <person name="Koehrsen M."/>
            <person name="Alvarado L."/>
            <person name="Berlin A."/>
            <person name="Chapman S.B."/>
            <person name="Chen Z."/>
            <person name="Freedman E."/>
            <person name="Gellesch M."/>
            <person name="Goldberg J."/>
            <person name="Griggs A."/>
            <person name="Gujja S."/>
            <person name="Heilman E.R."/>
            <person name="Heiman D."/>
            <person name="Hepburn T."/>
            <person name="Howarth C."/>
            <person name="Jen D."/>
            <person name="Larson L."/>
            <person name="Lewis B."/>
            <person name="Mehta T."/>
            <person name="Park D."/>
            <person name="Pearson M."/>
            <person name="Roberts A."/>
            <person name="Saif S."/>
            <person name="Shea T."/>
            <person name="Shenoy N."/>
            <person name="Sisk P."/>
            <person name="Stolte C."/>
            <person name="Sykes S."/>
            <person name="Walk T."/>
            <person name="White J."/>
            <person name="Yandava C."/>
            <person name="Haas B."/>
            <person name="Henn M.R."/>
            <person name="Nusbaum C."/>
            <person name="Birren B."/>
        </authorList>
    </citation>
    <scope>NUCLEOTIDE SEQUENCE [LARGE SCALE GENOMIC DNA]</scope>
    <source>
        <strain evidence="3">NA</strain>
    </source>
</reference>
<evidence type="ECO:0000313" key="2">
    <source>
        <dbReference type="EMBL" id="EJW88821.1"/>
    </source>
</evidence>
<accession>J9F1Q1</accession>
<organism evidence="2 3">
    <name type="scientific">Wuchereria bancrofti</name>
    <dbReference type="NCBI Taxonomy" id="6293"/>
    <lineage>
        <taxon>Eukaryota</taxon>
        <taxon>Metazoa</taxon>
        <taxon>Ecdysozoa</taxon>
        <taxon>Nematoda</taxon>
        <taxon>Chromadorea</taxon>
        <taxon>Rhabditida</taxon>
        <taxon>Spirurina</taxon>
        <taxon>Spiruromorpha</taxon>
        <taxon>Filarioidea</taxon>
        <taxon>Onchocercidae</taxon>
        <taxon>Wuchereria</taxon>
    </lineage>
</organism>
<feature type="region of interest" description="Disordered" evidence="1">
    <location>
        <begin position="80"/>
        <end position="100"/>
    </location>
</feature>
<sequence>MCVPVSRRLVSRAGEPFSFRPSPAAIIISIPVHGPMNMTNEQEITDARIAERAEFGLYIYIDDATCAHHYPSRTPQNAGGICSRANGGNDDGGPGGGNYV</sequence>
<evidence type="ECO:0000313" key="3">
    <source>
        <dbReference type="Proteomes" id="UP000004810"/>
    </source>
</evidence>
<feature type="compositionally biased region" description="Gly residues" evidence="1">
    <location>
        <begin position="89"/>
        <end position="100"/>
    </location>
</feature>
<protein>
    <submittedName>
        <fullName evidence="2">Uncharacterized protein</fullName>
    </submittedName>
</protein>
<dbReference type="Proteomes" id="UP000004810">
    <property type="component" value="Unassembled WGS sequence"/>
</dbReference>
<name>J9F1Q1_WUCBA</name>
<proteinExistence type="predicted"/>
<comment type="caution">
    <text evidence="2">The sequence shown here is derived from an EMBL/GenBank/DDBJ whole genome shotgun (WGS) entry which is preliminary data.</text>
</comment>